<feature type="transmembrane region" description="Helical" evidence="7">
    <location>
        <begin position="384"/>
        <end position="403"/>
    </location>
</feature>
<organism evidence="8 9">
    <name type="scientific">Symbiodinium pilosum</name>
    <name type="common">Dinoflagellate</name>
    <dbReference type="NCBI Taxonomy" id="2952"/>
    <lineage>
        <taxon>Eukaryota</taxon>
        <taxon>Sar</taxon>
        <taxon>Alveolata</taxon>
        <taxon>Dinophyceae</taxon>
        <taxon>Suessiales</taxon>
        <taxon>Symbiodiniaceae</taxon>
        <taxon>Symbiodinium</taxon>
    </lineage>
</organism>
<gene>
    <name evidence="8" type="ORF">SPIL2461_LOCUS14323</name>
</gene>
<protein>
    <recommendedName>
        <fullName evidence="10">Folate/biopterin transporter</fullName>
    </recommendedName>
</protein>
<proteinExistence type="inferred from homology"/>
<feature type="transmembrane region" description="Helical" evidence="7">
    <location>
        <begin position="495"/>
        <end position="517"/>
    </location>
</feature>
<keyword evidence="9" id="KW-1185">Reference proteome</keyword>
<evidence type="ECO:0000256" key="1">
    <source>
        <dbReference type="ARBA" id="ARBA00004141"/>
    </source>
</evidence>
<evidence type="ECO:0000256" key="5">
    <source>
        <dbReference type="ARBA" id="ARBA00022989"/>
    </source>
</evidence>
<dbReference type="AlphaFoldDB" id="A0A812TTB9"/>
<dbReference type="OrthoDB" id="754047at2759"/>
<feature type="transmembrane region" description="Helical" evidence="7">
    <location>
        <begin position="287"/>
        <end position="306"/>
    </location>
</feature>
<dbReference type="Proteomes" id="UP000649617">
    <property type="component" value="Unassembled WGS sequence"/>
</dbReference>
<dbReference type="InterPro" id="IPR036259">
    <property type="entry name" value="MFS_trans_sf"/>
</dbReference>
<accession>A0A812TTB9</accession>
<feature type="transmembrane region" description="Helical" evidence="7">
    <location>
        <begin position="189"/>
        <end position="210"/>
    </location>
</feature>
<keyword evidence="4 7" id="KW-0812">Transmembrane</keyword>
<comment type="similarity">
    <text evidence="2">Belongs to the major facilitator superfamily. Folate-biopterin transporter (TC 2.A.71) family.</text>
</comment>
<feature type="transmembrane region" description="Helical" evidence="7">
    <location>
        <begin position="122"/>
        <end position="141"/>
    </location>
</feature>
<dbReference type="SUPFAM" id="SSF103473">
    <property type="entry name" value="MFS general substrate transporter"/>
    <property type="match status" value="1"/>
</dbReference>
<evidence type="ECO:0000256" key="2">
    <source>
        <dbReference type="ARBA" id="ARBA00007015"/>
    </source>
</evidence>
<name>A0A812TTB9_SYMPI</name>
<evidence type="ECO:0000313" key="9">
    <source>
        <dbReference type="Proteomes" id="UP000649617"/>
    </source>
</evidence>
<keyword evidence="6 7" id="KW-0472">Membrane</keyword>
<sequence>MDDGQTRKEDNLEDGDEKVTLLSGKPRRECSWTCGAAEFVDDLAGAIGYKLLVMLFFVEHVNRGFVADFAGQADSYVYKSYSVPAPRVQIFTGIAGLPWALKPVVGLISDVMPIGGYHKAPYMVAAVSFGTLAFLGVGLIPHNLLPLSLLVVCFFLQQSQLSVCDILTEARYAQKIQDVPAFGSHILSFVWFGMNAGSVLGILFSGLLLNHSSPKLLYLLSALPAGLVLIPLCYGCLEEKIVQPEETAERRKKFYEQKEACFLSLLICIVCLGLTACGLLSDSTRTNAMAATAAFFVVGFFFSVFLSPTIARFNLWSLLQTSLSLSTSGAAFYFMTDTEKQYPEGPHFTPIYYNSVIGTVGSLMSLVGIVTFQRYFSSCHYRNLLLVTNLAFCFMNALDTILFKRLNVSLGIPDHAFVLGTSCMQNVLKQWQWMPQVIILSYFCPRGMEATMYALLAGCHNLGNTIASSWGALLLEGFSVNPTGSDGESAQFENLWKASLIASLMPIVTVLALFHFIPDVKQGDPVVDPDAPATRGSLWKQFWNLHD</sequence>
<dbReference type="EMBL" id="CAJNIZ010032979">
    <property type="protein sequence ID" value="CAE7541342.1"/>
    <property type="molecule type" value="Genomic_DNA"/>
</dbReference>
<dbReference type="PANTHER" id="PTHR31585:SF51">
    <property type="entry name" value="TRANSPORTER, PUTATIVE-RELATED"/>
    <property type="match status" value="1"/>
</dbReference>
<dbReference type="InterPro" id="IPR039309">
    <property type="entry name" value="BT1"/>
</dbReference>
<keyword evidence="5 7" id="KW-1133">Transmembrane helix</keyword>
<evidence type="ECO:0000313" key="8">
    <source>
        <dbReference type="EMBL" id="CAE7541342.1"/>
    </source>
</evidence>
<keyword evidence="3" id="KW-0813">Transport</keyword>
<evidence type="ECO:0000256" key="7">
    <source>
        <dbReference type="SAM" id="Phobius"/>
    </source>
</evidence>
<comment type="subcellular location">
    <subcellularLocation>
        <location evidence="1">Membrane</location>
        <topology evidence="1">Multi-pass membrane protein</topology>
    </subcellularLocation>
</comment>
<evidence type="ECO:0000256" key="4">
    <source>
        <dbReference type="ARBA" id="ARBA00022692"/>
    </source>
</evidence>
<feature type="transmembrane region" description="Helical" evidence="7">
    <location>
        <begin position="351"/>
        <end position="372"/>
    </location>
</feature>
<comment type="caution">
    <text evidence="8">The sequence shown here is derived from an EMBL/GenBank/DDBJ whole genome shotgun (WGS) entry which is preliminary data.</text>
</comment>
<dbReference type="Gene3D" id="1.20.1250.20">
    <property type="entry name" value="MFS general substrate transporter like domains"/>
    <property type="match status" value="1"/>
</dbReference>
<evidence type="ECO:0008006" key="10">
    <source>
        <dbReference type="Google" id="ProtNLM"/>
    </source>
</evidence>
<feature type="transmembrane region" description="Helical" evidence="7">
    <location>
        <begin position="313"/>
        <end position="335"/>
    </location>
</feature>
<feature type="transmembrane region" description="Helical" evidence="7">
    <location>
        <begin position="260"/>
        <end position="281"/>
    </location>
</feature>
<dbReference type="GO" id="GO:0016020">
    <property type="term" value="C:membrane"/>
    <property type="evidence" value="ECO:0007669"/>
    <property type="project" value="UniProtKB-SubCell"/>
</dbReference>
<reference evidence="8" key="1">
    <citation type="submission" date="2021-02" db="EMBL/GenBank/DDBJ databases">
        <authorList>
            <person name="Dougan E. K."/>
            <person name="Rhodes N."/>
            <person name="Thang M."/>
            <person name="Chan C."/>
        </authorList>
    </citation>
    <scope>NUCLEOTIDE SEQUENCE</scope>
</reference>
<evidence type="ECO:0000256" key="6">
    <source>
        <dbReference type="ARBA" id="ARBA00023136"/>
    </source>
</evidence>
<dbReference type="Pfam" id="PF03092">
    <property type="entry name" value="BT1"/>
    <property type="match status" value="1"/>
</dbReference>
<evidence type="ECO:0000256" key="3">
    <source>
        <dbReference type="ARBA" id="ARBA00022448"/>
    </source>
</evidence>
<dbReference type="PANTHER" id="PTHR31585">
    <property type="entry name" value="FOLATE-BIOPTERIN TRANSPORTER 1, CHLOROPLASTIC"/>
    <property type="match status" value="1"/>
</dbReference>